<gene>
    <name evidence="3" type="ORF">SAMN04487779_101818</name>
</gene>
<dbReference type="EMBL" id="FMZX01000018">
    <property type="protein sequence ID" value="SDE07824.1"/>
    <property type="molecule type" value="Genomic_DNA"/>
</dbReference>
<reference evidence="3 4" key="1">
    <citation type="submission" date="2016-10" db="EMBL/GenBank/DDBJ databases">
        <authorList>
            <person name="de Groot N.N."/>
        </authorList>
    </citation>
    <scope>NUCLEOTIDE SEQUENCE [LARGE SCALE GENOMIC DNA]</scope>
    <source>
        <strain evidence="3 4">CPCC 100156</strain>
    </source>
</reference>
<dbReference type="InterPro" id="IPR000352">
    <property type="entry name" value="Pep_chain_release_fac_I"/>
</dbReference>
<feature type="domain" description="Prokaryotic-type class I peptide chain release factors" evidence="2">
    <location>
        <begin position="21"/>
        <end position="37"/>
    </location>
</feature>
<dbReference type="FunFam" id="3.30.160.20:FF:000046">
    <property type="entry name" value="Peptidyl-tRNA hydrolase ICT1"/>
    <property type="match status" value="1"/>
</dbReference>
<dbReference type="GO" id="GO:0072344">
    <property type="term" value="P:rescue of stalled ribosome"/>
    <property type="evidence" value="ECO:0007669"/>
    <property type="project" value="TreeGrafter"/>
</dbReference>
<feature type="compositionally biased region" description="Basic and acidic residues" evidence="1">
    <location>
        <begin position="122"/>
        <end position="140"/>
    </location>
</feature>
<dbReference type="NCBIfam" id="NF006718">
    <property type="entry name" value="PRK09256.1"/>
    <property type="match status" value="1"/>
</dbReference>
<evidence type="ECO:0000259" key="2">
    <source>
        <dbReference type="PROSITE" id="PS00745"/>
    </source>
</evidence>
<dbReference type="RefSeq" id="WP_090664621.1">
    <property type="nucleotide sequence ID" value="NZ_FMZX01000018.1"/>
</dbReference>
<feature type="region of interest" description="Disordered" evidence="1">
    <location>
        <begin position="96"/>
        <end position="140"/>
    </location>
</feature>
<dbReference type="STRING" id="938405.SAMN02927895_03412"/>
<keyword evidence="4" id="KW-1185">Reference proteome</keyword>
<evidence type="ECO:0000313" key="4">
    <source>
        <dbReference type="Proteomes" id="UP000198925"/>
    </source>
</evidence>
<dbReference type="AlphaFoldDB" id="A0A1G6ZYS3"/>
<sequence>MIPVTNRIAIAEDELTEDFIRASGPGGQNVNKVETAVQLRFNARLSPNLPDTVRARLERLAGHRLTQDGVIIITAQRFRTRERNREDALERLLALIREAATPPPPPRRPTRPTLASKKRRLEGKSKRADVKRGRGKPVAD</sequence>
<dbReference type="Pfam" id="PF00472">
    <property type="entry name" value="RF-1"/>
    <property type="match status" value="1"/>
</dbReference>
<dbReference type="GO" id="GO:0004045">
    <property type="term" value="F:peptidyl-tRNA hydrolase activity"/>
    <property type="evidence" value="ECO:0007669"/>
    <property type="project" value="TreeGrafter"/>
</dbReference>
<dbReference type="Proteomes" id="UP000198925">
    <property type="component" value="Unassembled WGS sequence"/>
</dbReference>
<accession>A0A1G6ZYS3</accession>
<name>A0A1G6ZYS3_9PROT</name>
<dbReference type="GO" id="GO:0043022">
    <property type="term" value="F:ribosome binding"/>
    <property type="evidence" value="ECO:0007669"/>
    <property type="project" value="TreeGrafter"/>
</dbReference>
<dbReference type="PANTHER" id="PTHR47814:SF1">
    <property type="entry name" value="PEPTIDYL-TRNA HYDROLASE ARFB"/>
    <property type="match status" value="1"/>
</dbReference>
<dbReference type="PANTHER" id="PTHR47814">
    <property type="entry name" value="PEPTIDYL-TRNA HYDROLASE ARFB"/>
    <property type="match status" value="1"/>
</dbReference>
<evidence type="ECO:0000313" key="3">
    <source>
        <dbReference type="EMBL" id="SDE07824.1"/>
    </source>
</evidence>
<dbReference type="GO" id="GO:0003747">
    <property type="term" value="F:translation release factor activity"/>
    <property type="evidence" value="ECO:0007669"/>
    <property type="project" value="InterPro"/>
</dbReference>
<proteinExistence type="predicted"/>
<evidence type="ECO:0000256" key="1">
    <source>
        <dbReference type="SAM" id="MobiDB-lite"/>
    </source>
</evidence>
<dbReference type="PROSITE" id="PS00745">
    <property type="entry name" value="RF_PROK_I"/>
    <property type="match status" value="1"/>
</dbReference>
<dbReference type="Gene3D" id="3.30.160.20">
    <property type="match status" value="1"/>
</dbReference>
<dbReference type="SUPFAM" id="SSF110916">
    <property type="entry name" value="Peptidyl-tRNA hydrolase domain-like"/>
    <property type="match status" value="1"/>
</dbReference>
<organism evidence="3 4">
    <name type="scientific">Belnapia rosea</name>
    <dbReference type="NCBI Taxonomy" id="938405"/>
    <lineage>
        <taxon>Bacteria</taxon>
        <taxon>Pseudomonadati</taxon>
        <taxon>Pseudomonadota</taxon>
        <taxon>Alphaproteobacteria</taxon>
        <taxon>Acetobacterales</taxon>
        <taxon>Roseomonadaceae</taxon>
        <taxon>Belnapia</taxon>
    </lineage>
</organism>
<protein>
    <submittedName>
        <fullName evidence="3">Ribosome-associated protein</fullName>
    </submittedName>
</protein>